<dbReference type="Gene3D" id="3.20.20.80">
    <property type="entry name" value="Glycosidases"/>
    <property type="match status" value="1"/>
</dbReference>
<keyword evidence="2" id="KW-0326">Glycosidase</keyword>
<evidence type="ECO:0000256" key="2">
    <source>
        <dbReference type="RuleBase" id="RU361185"/>
    </source>
</evidence>
<comment type="similarity">
    <text evidence="1 2">Belongs to the glycosyl hydrolase 31 family.</text>
</comment>
<organism evidence="6 7">
    <name type="scientific">Fonsecaea multimorphosa CBS 102226</name>
    <dbReference type="NCBI Taxonomy" id="1442371"/>
    <lineage>
        <taxon>Eukaryota</taxon>
        <taxon>Fungi</taxon>
        <taxon>Dikarya</taxon>
        <taxon>Ascomycota</taxon>
        <taxon>Pezizomycotina</taxon>
        <taxon>Eurotiomycetes</taxon>
        <taxon>Chaetothyriomycetidae</taxon>
        <taxon>Chaetothyriales</taxon>
        <taxon>Herpotrichiellaceae</taxon>
        <taxon>Fonsecaea</taxon>
    </lineage>
</organism>
<evidence type="ECO:0000259" key="5">
    <source>
        <dbReference type="Pfam" id="PF21365"/>
    </source>
</evidence>
<name>A0A0D2KUU8_9EURO</name>
<keyword evidence="7" id="KW-1185">Reference proteome</keyword>
<dbReference type="PANTHER" id="PTHR43863">
    <property type="entry name" value="HYDROLASE, PUTATIVE (AFU_ORTHOLOGUE AFUA_1G03140)-RELATED"/>
    <property type="match status" value="1"/>
</dbReference>
<dbReference type="SUPFAM" id="SSF74650">
    <property type="entry name" value="Galactose mutarotase-like"/>
    <property type="match status" value="1"/>
</dbReference>
<dbReference type="Proteomes" id="UP000053411">
    <property type="component" value="Unassembled WGS sequence"/>
</dbReference>
<accession>A0A0D2KUU8</accession>
<dbReference type="InterPro" id="IPR017853">
    <property type="entry name" value="GH"/>
</dbReference>
<reference evidence="6 7" key="1">
    <citation type="submission" date="2015-01" db="EMBL/GenBank/DDBJ databases">
        <title>The Genome Sequence of Fonsecaea multimorphosa CBS 102226.</title>
        <authorList>
            <consortium name="The Broad Institute Genomics Platform"/>
            <person name="Cuomo C."/>
            <person name="de Hoog S."/>
            <person name="Gorbushina A."/>
            <person name="Stielow B."/>
            <person name="Teixiera M."/>
            <person name="Abouelleil A."/>
            <person name="Chapman S.B."/>
            <person name="Priest M."/>
            <person name="Young S.K."/>
            <person name="Wortman J."/>
            <person name="Nusbaum C."/>
            <person name="Birren B."/>
        </authorList>
    </citation>
    <scope>NUCLEOTIDE SEQUENCE [LARGE SCALE GENOMIC DNA]</scope>
    <source>
        <strain evidence="6 7">CBS 102226</strain>
    </source>
</reference>
<dbReference type="STRING" id="1442371.A0A0D2KUU8"/>
<gene>
    <name evidence="6" type="ORF">Z520_04189</name>
</gene>
<dbReference type="InterPro" id="IPR011013">
    <property type="entry name" value="Gal_mutarotase_sf_dom"/>
</dbReference>
<dbReference type="Pfam" id="PF21365">
    <property type="entry name" value="Glyco_hydro_31_3rd"/>
    <property type="match status" value="1"/>
</dbReference>
<evidence type="ECO:0000313" key="6">
    <source>
        <dbReference type="EMBL" id="KIY00504.1"/>
    </source>
</evidence>
<dbReference type="CDD" id="cd14752">
    <property type="entry name" value="GH31_N"/>
    <property type="match status" value="1"/>
</dbReference>
<dbReference type="EMBL" id="KN848067">
    <property type="protein sequence ID" value="KIY00504.1"/>
    <property type="molecule type" value="Genomic_DNA"/>
</dbReference>
<protein>
    <recommendedName>
        <fullName evidence="8">Alpha-glucosidase N-terminal domain-containing protein</fullName>
    </recommendedName>
</protein>
<dbReference type="CDD" id="cd06591">
    <property type="entry name" value="GH31_xylosidase_XylS"/>
    <property type="match status" value="1"/>
</dbReference>
<evidence type="ECO:0000259" key="4">
    <source>
        <dbReference type="Pfam" id="PF13802"/>
    </source>
</evidence>
<dbReference type="RefSeq" id="XP_016634626.1">
    <property type="nucleotide sequence ID" value="XM_016774699.1"/>
</dbReference>
<feature type="domain" description="Glycosyl hydrolase family 31 C-terminal" evidence="5">
    <location>
        <begin position="597"/>
        <end position="688"/>
    </location>
</feature>
<dbReference type="InterPro" id="IPR051816">
    <property type="entry name" value="Glycosyl_Hydrolase_31"/>
</dbReference>
<dbReference type="Pfam" id="PF13802">
    <property type="entry name" value="Gal_mutarotas_2"/>
    <property type="match status" value="1"/>
</dbReference>
<dbReference type="PANTHER" id="PTHR43863:SF2">
    <property type="entry name" value="MALTASE-GLUCOAMYLASE"/>
    <property type="match status" value="1"/>
</dbReference>
<dbReference type="VEuPathDB" id="FungiDB:Z520_04189"/>
<dbReference type="Gene3D" id="2.60.40.1760">
    <property type="entry name" value="glycosyl hydrolase (family 31)"/>
    <property type="match status" value="1"/>
</dbReference>
<dbReference type="OrthoDB" id="10070917at2759"/>
<evidence type="ECO:0008006" key="8">
    <source>
        <dbReference type="Google" id="ProtNLM"/>
    </source>
</evidence>
<dbReference type="InterPro" id="IPR048395">
    <property type="entry name" value="Glyco_hydro_31_C"/>
</dbReference>
<dbReference type="AlphaFoldDB" id="A0A0D2KUU8"/>
<feature type="domain" description="Glycoside hydrolase family 31 TIM barrel" evidence="3">
    <location>
        <begin position="231"/>
        <end position="586"/>
    </location>
</feature>
<feature type="domain" description="Glycoside hydrolase family 31 N-terminal" evidence="4">
    <location>
        <begin position="18"/>
        <end position="185"/>
    </location>
</feature>
<dbReference type="GO" id="GO:0005975">
    <property type="term" value="P:carbohydrate metabolic process"/>
    <property type="evidence" value="ECO:0007669"/>
    <property type="project" value="InterPro"/>
</dbReference>
<dbReference type="InterPro" id="IPR025887">
    <property type="entry name" value="Glyco_hydro_31_N_dom"/>
</dbReference>
<evidence type="ECO:0000313" key="7">
    <source>
        <dbReference type="Proteomes" id="UP000053411"/>
    </source>
</evidence>
<dbReference type="GO" id="GO:0030246">
    <property type="term" value="F:carbohydrate binding"/>
    <property type="evidence" value="ECO:0007669"/>
    <property type="project" value="InterPro"/>
</dbReference>
<dbReference type="GO" id="GO:0004553">
    <property type="term" value="F:hydrolase activity, hydrolyzing O-glycosyl compounds"/>
    <property type="evidence" value="ECO:0007669"/>
    <property type="project" value="InterPro"/>
</dbReference>
<evidence type="ECO:0000259" key="3">
    <source>
        <dbReference type="Pfam" id="PF01055"/>
    </source>
</evidence>
<dbReference type="InterPro" id="IPR000322">
    <property type="entry name" value="Glyco_hydro_31_TIM"/>
</dbReference>
<proteinExistence type="inferred from homology"/>
<dbReference type="Pfam" id="PF01055">
    <property type="entry name" value="Glyco_hydro_31_2nd"/>
    <property type="match status" value="1"/>
</dbReference>
<dbReference type="GeneID" id="27709935"/>
<dbReference type="InterPro" id="IPR013780">
    <property type="entry name" value="Glyco_hydro_b"/>
</dbReference>
<evidence type="ECO:0000256" key="1">
    <source>
        <dbReference type="ARBA" id="ARBA00007806"/>
    </source>
</evidence>
<sequence>MLLSKDDTLHYTYDSERVQIEAWGPNALRVRATKFHTLPAEDWALTVTPPKTDVSIFMRDGHASISNGNICATISSRGKIIIKNAKGERLLEEYQRNRADVEDPKCSALMIEAREFKPLLGGDYHLTYRLESVDRNEKIYGMGQYQQPFLDLKGLDLEMAQRNSQATVPFMLSNLGYGMLWNNPAVGRAVLGKNTMSFEAYSTRVLDYWIVACDTPTQIIEAYADVTGKVPMMPEYGLGFWQCKLRYQTQEELLDVAREYRKRNLPLDVIVVDFFHWPKQGEWKFDPTYWKDPDDMIKELQSMNIELLVSIWPTVDRRSENYELMLENGLLIRQDRGLRISMDFQGETVHADFTNPATREFVWKTVKKNYYDKGVKLFWLDEAEPEYSAYDFDIYRYHSGSVLSTGNAYPVEYAKAFYEGMVKDGKQKDVCNLIRCAWAGSQRFGTLLWSGDIASSWKSFRDQFAAGLNVGIAGIPWWTTDIGKPTSVNPFAPIHCTDSSLQGGFHGGNPKHPEFRELCTRWFQYGCFCPVFRLHGDREPKQPQHGTTGGATCLSGAPNEIWCYGDECYQIMKKYLFLRERLRPYIRELMAQAHHKGTPVIRTMFVEFPDDKHCWEVEDQYMFGHKYLVAPVMYPGMSRREVYLPKGAKWKRFDDGEVQGHDEDGQILEGGSTVDVECPLAVMPVLERA</sequence>
<keyword evidence="2" id="KW-0378">Hydrolase</keyword>
<dbReference type="SUPFAM" id="SSF51011">
    <property type="entry name" value="Glycosyl hydrolase domain"/>
    <property type="match status" value="1"/>
</dbReference>
<dbReference type="Gene3D" id="2.60.40.1180">
    <property type="entry name" value="Golgi alpha-mannosidase II"/>
    <property type="match status" value="1"/>
</dbReference>
<dbReference type="SUPFAM" id="SSF51445">
    <property type="entry name" value="(Trans)glycosidases"/>
    <property type="match status" value="1"/>
</dbReference>